<dbReference type="InterPro" id="IPR003676">
    <property type="entry name" value="SAUR_fam"/>
</dbReference>
<dbReference type="GO" id="GO:0009733">
    <property type="term" value="P:response to auxin"/>
    <property type="evidence" value="ECO:0007669"/>
    <property type="project" value="InterPro"/>
</dbReference>
<evidence type="ECO:0000256" key="1">
    <source>
        <dbReference type="ARBA" id="ARBA00006974"/>
    </source>
</evidence>
<dbReference type="PANTHER" id="PTHR31175">
    <property type="entry name" value="AUXIN-RESPONSIVE FAMILY PROTEIN"/>
    <property type="match status" value="1"/>
</dbReference>
<evidence type="ECO:0000313" key="3">
    <source>
        <dbReference type="Proteomes" id="UP000006882"/>
    </source>
</evidence>
<protein>
    <recommendedName>
        <fullName evidence="4">Auxin-responsive protein</fullName>
    </recommendedName>
</protein>
<evidence type="ECO:0000313" key="2">
    <source>
        <dbReference type="EMBL" id="ONH95046.1"/>
    </source>
</evidence>
<evidence type="ECO:0008006" key="4">
    <source>
        <dbReference type="Google" id="ProtNLM"/>
    </source>
</evidence>
<sequence>MGLSLKPKPPDQGQTVSLSWQKPKPDWIKINCDGVWQQQTLRVRVGWVVNLFISMDKIIISPKRLLKIASKWQKRDALGRNKNSSPRVVANNLMNSMVGEKGTFVIYTTDNTRFVLPLTYLSNYIFLELFKMSEEEFGLSTSSGPIVLPCDSFFMNYVVSLLQRGMTTDLERALQAKALISSRCSSSAVHQGKTSNPTIPLWLLLSS</sequence>
<proteinExistence type="inferred from homology"/>
<reference evidence="2 3" key="1">
    <citation type="journal article" date="2013" name="Nat. Genet.">
        <title>The high-quality draft genome of peach (Prunus persica) identifies unique patterns of genetic diversity, domestication and genome evolution.</title>
        <authorList>
            <consortium name="International Peach Genome Initiative"/>
            <person name="Verde I."/>
            <person name="Abbott A.G."/>
            <person name="Scalabrin S."/>
            <person name="Jung S."/>
            <person name="Shu S."/>
            <person name="Marroni F."/>
            <person name="Zhebentyayeva T."/>
            <person name="Dettori M.T."/>
            <person name="Grimwood J."/>
            <person name="Cattonaro F."/>
            <person name="Zuccolo A."/>
            <person name="Rossini L."/>
            <person name="Jenkins J."/>
            <person name="Vendramin E."/>
            <person name="Meisel L.A."/>
            <person name="Decroocq V."/>
            <person name="Sosinski B."/>
            <person name="Prochnik S."/>
            <person name="Mitros T."/>
            <person name="Policriti A."/>
            <person name="Cipriani G."/>
            <person name="Dondini L."/>
            <person name="Ficklin S."/>
            <person name="Goodstein D.M."/>
            <person name="Xuan P."/>
            <person name="Del Fabbro C."/>
            <person name="Aramini V."/>
            <person name="Copetti D."/>
            <person name="Gonzalez S."/>
            <person name="Horner D.S."/>
            <person name="Falchi R."/>
            <person name="Lucas S."/>
            <person name="Mica E."/>
            <person name="Maldonado J."/>
            <person name="Lazzari B."/>
            <person name="Bielenberg D."/>
            <person name="Pirona R."/>
            <person name="Miculan M."/>
            <person name="Barakat A."/>
            <person name="Testolin R."/>
            <person name="Stella A."/>
            <person name="Tartarini S."/>
            <person name="Tonutti P."/>
            <person name="Arus P."/>
            <person name="Orellana A."/>
            <person name="Wells C."/>
            <person name="Main D."/>
            <person name="Vizzotto G."/>
            <person name="Silva H."/>
            <person name="Salamini F."/>
            <person name="Schmutz J."/>
            <person name="Morgante M."/>
            <person name="Rokhsar D.S."/>
        </authorList>
    </citation>
    <scope>NUCLEOTIDE SEQUENCE [LARGE SCALE GENOMIC DNA]</scope>
    <source>
        <strain evidence="3">cv. Nemared</strain>
    </source>
</reference>
<dbReference type="Gramene" id="ONH95046">
    <property type="protein sequence ID" value="ONH95046"/>
    <property type="gene ID" value="PRUPE_7G048400"/>
</dbReference>
<accession>A0A251N6U5</accession>
<comment type="similarity">
    <text evidence="1">Belongs to the ARG7 family.</text>
</comment>
<dbReference type="AlphaFoldDB" id="A0A251N6U5"/>
<dbReference type="Pfam" id="PF02519">
    <property type="entry name" value="Auxin_inducible"/>
    <property type="match status" value="1"/>
</dbReference>
<dbReference type="EMBL" id="CM007657">
    <property type="protein sequence ID" value="ONH95046.1"/>
    <property type="molecule type" value="Genomic_DNA"/>
</dbReference>
<dbReference type="STRING" id="3760.A0A251N6U5"/>
<organism evidence="2 3">
    <name type="scientific">Prunus persica</name>
    <name type="common">Peach</name>
    <name type="synonym">Amygdalus persica</name>
    <dbReference type="NCBI Taxonomy" id="3760"/>
    <lineage>
        <taxon>Eukaryota</taxon>
        <taxon>Viridiplantae</taxon>
        <taxon>Streptophyta</taxon>
        <taxon>Embryophyta</taxon>
        <taxon>Tracheophyta</taxon>
        <taxon>Spermatophyta</taxon>
        <taxon>Magnoliopsida</taxon>
        <taxon>eudicotyledons</taxon>
        <taxon>Gunneridae</taxon>
        <taxon>Pentapetalae</taxon>
        <taxon>rosids</taxon>
        <taxon>fabids</taxon>
        <taxon>Rosales</taxon>
        <taxon>Rosaceae</taxon>
        <taxon>Amygdaloideae</taxon>
        <taxon>Amygdaleae</taxon>
        <taxon>Prunus</taxon>
    </lineage>
</organism>
<dbReference type="Proteomes" id="UP000006882">
    <property type="component" value="Chromosome G7"/>
</dbReference>
<gene>
    <name evidence="2" type="ORF">PRUPE_7G048400</name>
</gene>
<dbReference type="eggNOG" id="ENOG502S4GQ">
    <property type="taxonomic scope" value="Eukaryota"/>
</dbReference>
<keyword evidence="3" id="KW-1185">Reference proteome</keyword>
<dbReference type="PANTHER" id="PTHR31175:SF108">
    <property type="entry name" value="AUXIN-RESPONSIVE PROTEIN"/>
    <property type="match status" value="1"/>
</dbReference>
<name>A0A251N6U5_PRUPE</name>